<proteinExistence type="predicted"/>
<feature type="compositionally biased region" description="Acidic residues" evidence="1">
    <location>
        <begin position="96"/>
        <end position="108"/>
    </location>
</feature>
<accession>A0A4Z1IU65</accession>
<dbReference type="EMBL" id="PQXN01000036">
    <property type="protein sequence ID" value="TGO60343.1"/>
    <property type="molecule type" value="Genomic_DNA"/>
</dbReference>
<organism evidence="2 3">
    <name type="scientific">Botryotinia convoluta</name>
    <dbReference type="NCBI Taxonomy" id="54673"/>
    <lineage>
        <taxon>Eukaryota</taxon>
        <taxon>Fungi</taxon>
        <taxon>Dikarya</taxon>
        <taxon>Ascomycota</taxon>
        <taxon>Pezizomycotina</taxon>
        <taxon>Leotiomycetes</taxon>
        <taxon>Helotiales</taxon>
        <taxon>Sclerotiniaceae</taxon>
        <taxon>Botryotinia</taxon>
    </lineage>
</organism>
<evidence type="ECO:0000313" key="3">
    <source>
        <dbReference type="Proteomes" id="UP000297527"/>
    </source>
</evidence>
<comment type="caution">
    <text evidence="2">The sequence shown here is derived from an EMBL/GenBank/DDBJ whole genome shotgun (WGS) entry which is preliminary data.</text>
</comment>
<feature type="compositionally biased region" description="Low complexity" evidence="1">
    <location>
        <begin position="43"/>
        <end position="56"/>
    </location>
</feature>
<sequence length="142" mass="15878">MSNTVEASMQEPQPPQVDAVTEKLEDLTLGNDSDEAQKKSEVSDSSSEPSTLPTDSKPMTPGYNVPEATMQGPQPPEVDELTKRLDKLRLGKEREEEQGEDAEADEMTEAQAIVDQIRAHPRRRKLGLRVQALMSKFERDEK</sequence>
<reference evidence="2 3" key="1">
    <citation type="submission" date="2017-12" db="EMBL/GenBank/DDBJ databases">
        <title>Comparative genomics of Botrytis spp.</title>
        <authorList>
            <person name="Valero-Jimenez C.A."/>
            <person name="Tapia P."/>
            <person name="Veloso J."/>
            <person name="Silva-Moreno E."/>
            <person name="Staats M."/>
            <person name="Valdes J.H."/>
            <person name="Van Kan J.A.L."/>
        </authorList>
    </citation>
    <scope>NUCLEOTIDE SEQUENCE [LARGE SCALE GENOMIC DNA]</scope>
    <source>
        <strain evidence="2 3">MUCL11595</strain>
    </source>
</reference>
<dbReference type="OrthoDB" id="3516146at2759"/>
<name>A0A4Z1IU65_9HELO</name>
<gene>
    <name evidence="2" type="ORF">BCON_0036g00330</name>
</gene>
<feature type="compositionally biased region" description="Polar residues" evidence="1">
    <location>
        <begin position="1"/>
        <end position="11"/>
    </location>
</feature>
<evidence type="ECO:0000313" key="2">
    <source>
        <dbReference type="EMBL" id="TGO60343.1"/>
    </source>
</evidence>
<protein>
    <submittedName>
        <fullName evidence="2">Uncharacterized protein</fullName>
    </submittedName>
</protein>
<feature type="region of interest" description="Disordered" evidence="1">
    <location>
        <begin position="1"/>
        <end position="78"/>
    </location>
</feature>
<feature type="region of interest" description="Disordered" evidence="1">
    <location>
        <begin position="89"/>
        <end position="108"/>
    </location>
</feature>
<dbReference type="Proteomes" id="UP000297527">
    <property type="component" value="Unassembled WGS sequence"/>
</dbReference>
<evidence type="ECO:0000256" key="1">
    <source>
        <dbReference type="SAM" id="MobiDB-lite"/>
    </source>
</evidence>
<keyword evidence="3" id="KW-1185">Reference proteome</keyword>
<dbReference type="AlphaFoldDB" id="A0A4Z1IU65"/>